<reference evidence="2 3" key="1">
    <citation type="submission" date="2018-10" db="EMBL/GenBank/DDBJ databases">
        <title>Genomic Encyclopedia of Type Strains, Phase IV (KMG-IV): sequencing the most valuable type-strain genomes for metagenomic binning, comparative biology and taxonomic classification.</title>
        <authorList>
            <person name="Goeker M."/>
        </authorList>
    </citation>
    <scope>NUCLEOTIDE SEQUENCE [LARGE SCALE GENOMIC DNA]</scope>
    <source>
        <strain evidence="2 3">DSM 15521</strain>
    </source>
</reference>
<gene>
    <name evidence="2" type="ORF">C7457_0310</name>
</gene>
<accession>A0A420W815</accession>
<feature type="coiled-coil region" evidence="1">
    <location>
        <begin position="106"/>
        <end position="140"/>
    </location>
</feature>
<proteinExistence type="predicted"/>
<dbReference type="EMBL" id="RBIE01000001">
    <property type="protein sequence ID" value="RKQ63439.1"/>
    <property type="molecule type" value="Genomic_DNA"/>
</dbReference>
<keyword evidence="1" id="KW-0175">Coiled coil</keyword>
<comment type="caution">
    <text evidence="2">The sequence shown here is derived from an EMBL/GenBank/DDBJ whole genome shotgun (WGS) entry which is preliminary data.</text>
</comment>
<organism evidence="2 3">
    <name type="scientific">Thermovibrio guaymasensis</name>
    <dbReference type="NCBI Taxonomy" id="240167"/>
    <lineage>
        <taxon>Bacteria</taxon>
        <taxon>Pseudomonadati</taxon>
        <taxon>Aquificota</taxon>
        <taxon>Aquificia</taxon>
        <taxon>Desulfurobacteriales</taxon>
        <taxon>Desulfurobacteriaceae</taxon>
        <taxon>Thermovibrio</taxon>
    </lineage>
</organism>
<protein>
    <submittedName>
        <fullName evidence="2">Uncharacterized protein</fullName>
    </submittedName>
</protein>
<evidence type="ECO:0000313" key="2">
    <source>
        <dbReference type="EMBL" id="RKQ63439.1"/>
    </source>
</evidence>
<keyword evidence="3" id="KW-1185">Reference proteome</keyword>
<dbReference type="AlphaFoldDB" id="A0A420W815"/>
<dbReference type="Proteomes" id="UP000280881">
    <property type="component" value="Unassembled WGS sequence"/>
</dbReference>
<evidence type="ECO:0000313" key="3">
    <source>
        <dbReference type="Proteomes" id="UP000280881"/>
    </source>
</evidence>
<sequence>MVQERNFREYLEALKELLSEHFEGKFYFVPSTDSIAAKELFELKLAPEEVLSFLVKYGEDLISRRFNLFQVKELVKNFSRRPSESCEVPYSVNRVEILIDFLDSLSMELKLDQSLLKRRLEELLEEEDSFKVERELYRIEDELFNMLEETPAGRKCREEAERKVDRFSFYWKEKVLEVTRRALVRECLRKRYGIPEFTSLNTP</sequence>
<name>A0A420W815_9BACT</name>
<evidence type="ECO:0000256" key="1">
    <source>
        <dbReference type="SAM" id="Coils"/>
    </source>
</evidence>